<dbReference type="InterPro" id="IPR024011">
    <property type="entry name" value="Biosynth_lucif-like_mOase_dom"/>
</dbReference>
<evidence type="ECO:0000313" key="2">
    <source>
        <dbReference type="EMBL" id="SFJ82604.1"/>
    </source>
</evidence>
<dbReference type="Proteomes" id="UP000243887">
    <property type="component" value="Unassembled WGS sequence"/>
</dbReference>
<name>A0A1I3UGJ5_9FLAO</name>
<dbReference type="RefSeq" id="WP_090681039.1">
    <property type="nucleotide sequence ID" value="NZ_FORU01000018.1"/>
</dbReference>
<keyword evidence="3" id="KW-1185">Reference proteome</keyword>
<dbReference type="Gene3D" id="3.20.20.30">
    <property type="entry name" value="Luciferase-like domain"/>
    <property type="match status" value="1"/>
</dbReference>
<feature type="domain" description="Luciferase-like" evidence="1">
    <location>
        <begin position="1"/>
        <end position="318"/>
    </location>
</feature>
<keyword evidence="2" id="KW-0560">Oxidoreductase</keyword>
<dbReference type="PANTHER" id="PTHR30137">
    <property type="entry name" value="LUCIFERASE-LIKE MONOOXYGENASE"/>
    <property type="match status" value="1"/>
</dbReference>
<dbReference type="EMBL" id="FORU01000018">
    <property type="protein sequence ID" value="SFJ82604.1"/>
    <property type="molecule type" value="Genomic_DNA"/>
</dbReference>
<gene>
    <name evidence="2" type="ORF">SAMN04487893_1182</name>
</gene>
<dbReference type="AlphaFoldDB" id="A0A1I3UGJ5"/>
<accession>A0A1I3UGJ5</accession>
<dbReference type="InterPro" id="IPR011251">
    <property type="entry name" value="Luciferase-like_dom"/>
</dbReference>
<dbReference type="PANTHER" id="PTHR30137:SF6">
    <property type="entry name" value="LUCIFERASE-LIKE MONOOXYGENASE"/>
    <property type="match status" value="1"/>
</dbReference>
<dbReference type="GO" id="GO:0005829">
    <property type="term" value="C:cytosol"/>
    <property type="evidence" value="ECO:0007669"/>
    <property type="project" value="TreeGrafter"/>
</dbReference>
<dbReference type="InterPro" id="IPR050766">
    <property type="entry name" value="Bact_Lucif_Oxidored"/>
</dbReference>
<evidence type="ECO:0000313" key="3">
    <source>
        <dbReference type="Proteomes" id="UP000243887"/>
    </source>
</evidence>
<dbReference type="InterPro" id="IPR036661">
    <property type="entry name" value="Luciferase-like_sf"/>
</dbReference>
<evidence type="ECO:0000259" key="1">
    <source>
        <dbReference type="Pfam" id="PF00296"/>
    </source>
</evidence>
<proteinExistence type="predicted"/>
<dbReference type="STRING" id="1150112.SAMN04487893_1182"/>
<dbReference type="SUPFAM" id="SSF51679">
    <property type="entry name" value="Bacterial luciferase-like"/>
    <property type="match status" value="1"/>
</dbReference>
<dbReference type="Pfam" id="PF00296">
    <property type="entry name" value="Bac_luciferase"/>
    <property type="match status" value="1"/>
</dbReference>
<organism evidence="2 3">
    <name type="scientific">Myroides guanonis</name>
    <dbReference type="NCBI Taxonomy" id="1150112"/>
    <lineage>
        <taxon>Bacteria</taxon>
        <taxon>Pseudomonadati</taxon>
        <taxon>Bacteroidota</taxon>
        <taxon>Flavobacteriia</taxon>
        <taxon>Flavobacteriales</taxon>
        <taxon>Flavobacteriaceae</taxon>
        <taxon>Myroides</taxon>
    </lineage>
</organism>
<reference evidence="3" key="1">
    <citation type="submission" date="2016-10" db="EMBL/GenBank/DDBJ databases">
        <authorList>
            <person name="Varghese N."/>
            <person name="Submissions S."/>
        </authorList>
    </citation>
    <scope>NUCLEOTIDE SEQUENCE [LARGE SCALE GENOMIC DNA]</scope>
    <source>
        <strain evidence="3">DSM 26542</strain>
    </source>
</reference>
<keyword evidence="2" id="KW-0503">Monooxygenase</keyword>
<dbReference type="NCBIfam" id="TIGR04020">
    <property type="entry name" value="seco_metab_LLM"/>
    <property type="match status" value="1"/>
</dbReference>
<dbReference type="OrthoDB" id="9814695at2"/>
<dbReference type="GO" id="GO:0004497">
    <property type="term" value="F:monooxygenase activity"/>
    <property type="evidence" value="ECO:0007669"/>
    <property type="project" value="UniProtKB-KW"/>
</dbReference>
<protein>
    <submittedName>
        <fullName evidence="2">Natural product biosynthesis luciferase-like monooxygenase domain-containing protein</fullName>
    </submittedName>
</protein>
<dbReference type="GO" id="GO:0016705">
    <property type="term" value="F:oxidoreductase activity, acting on paired donors, with incorporation or reduction of molecular oxygen"/>
    <property type="evidence" value="ECO:0007669"/>
    <property type="project" value="InterPro"/>
</dbReference>
<sequence>MEFGIMFFASSEDSLSGNIYDLVKKCAVYGDENNFSSIWVPERHFTEFGGIFNNPAVLQAALASITKRIRLNSGSVVMALHDPIRVAEEWAMVDNLSNGRVGLSVASGWNPDDFVFFSQNYKDKHKVMYEGISTVKKLWRGESIERLSGNGKKVAVKIYPSTVQKEVPFYLTVSANSEGFKNAGKLGFNILTSVLDQTVEELSEKIDLYRQARRENGFDPKTGKITLMLHTFIGLDNEAIKEEARKPYCNFLKRNKKLFEGMAYNRDSDFSLDSLSEEDLDDFLNFLYERFANTKGLIGSKEACMDMVQKTEEAGVDEIACLLDFGPSSDRILENLKYITELKQSC</sequence>